<dbReference type="SUPFAM" id="SSF51905">
    <property type="entry name" value="FAD/NAD(P)-binding domain"/>
    <property type="match status" value="1"/>
</dbReference>
<evidence type="ECO:0000313" key="3">
    <source>
        <dbReference type="Proteomes" id="UP000321261"/>
    </source>
</evidence>
<organism evidence="2 3">
    <name type="scientific">Pseudonocardia hierapolitana</name>
    <dbReference type="NCBI Taxonomy" id="1128676"/>
    <lineage>
        <taxon>Bacteria</taxon>
        <taxon>Bacillati</taxon>
        <taxon>Actinomycetota</taxon>
        <taxon>Actinomycetes</taxon>
        <taxon>Pseudonocardiales</taxon>
        <taxon>Pseudonocardiaceae</taxon>
        <taxon>Pseudonocardia</taxon>
    </lineage>
</organism>
<gene>
    <name evidence="2" type="ORF">FHX44_117338</name>
</gene>
<dbReference type="OrthoDB" id="3653265at2"/>
<dbReference type="EMBL" id="VIWU01000001">
    <property type="protein sequence ID" value="TWF81395.1"/>
    <property type="molecule type" value="Genomic_DNA"/>
</dbReference>
<keyword evidence="3" id="KW-1185">Reference proteome</keyword>
<dbReference type="InterPro" id="IPR052189">
    <property type="entry name" value="L-asp_N-monooxygenase_NS-form"/>
</dbReference>
<evidence type="ECO:0000313" key="2">
    <source>
        <dbReference type="EMBL" id="TWF81395.1"/>
    </source>
</evidence>
<comment type="caution">
    <text evidence="2">The sequence shown here is derived from an EMBL/GenBank/DDBJ whole genome shotgun (WGS) entry which is preliminary data.</text>
</comment>
<dbReference type="InterPro" id="IPR038732">
    <property type="entry name" value="HpyO/CreE_NAD-binding"/>
</dbReference>
<protein>
    <submittedName>
        <fullName evidence="2">FAD-NAD(P)-binding protein</fullName>
    </submittedName>
</protein>
<dbReference type="Pfam" id="PF13454">
    <property type="entry name" value="NAD_binding_9"/>
    <property type="match status" value="1"/>
</dbReference>
<dbReference type="AlphaFoldDB" id="A0A561T2U0"/>
<evidence type="ECO:0000259" key="1">
    <source>
        <dbReference type="Pfam" id="PF13454"/>
    </source>
</evidence>
<proteinExistence type="predicted"/>
<feature type="domain" description="FAD-dependent urate hydroxylase HpyO/Asp monooxygenase CreE-like FAD/NAD(P)-binding" evidence="1">
    <location>
        <begin position="23"/>
        <end position="200"/>
    </location>
</feature>
<dbReference type="Proteomes" id="UP000321261">
    <property type="component" value="Unassembled WGS sequence"/>
</dbReference>
<dbReference type="PANTHER" id="PTHR40254:SF1">
    <property type="entry name" value="BLR0577 PROTEIN"/>
    <property type="match status" value="1"/>
</dbReference>
<dbReference type="PANTHER" id="PTHR40254">
    <property type="entry name" value="BLR0577 PROTEIN"/>
    <property type="match status" value="1"/>
</dbReference>
<sequence length="652" mass="69062">MGRRDAAQPHTLSEEPSVSSAIAIVGAGPRGVGILERLAASAPDLGPDGLDVHLIDPYPPGPGRIWRHEQSPLLAMNSMAADVTMFTDDTVLCEGPIVPGPSFWEWAQAVRGGGDPDSLGPELAAELRAVTASTFPSRRLQSAYLAWVLREVVAALPPGMRAHLHRTRAVDIAEDGDLQLVRLENGDTLRVDAVVLASGHLDATPTDEERALAAGAADAGLTYLPPEQTTDSDLSVIAPGETVLVRGLGLAFIDLIVLLFEGRGGRFEPDGEDLRYVPSGAEPRLVAGSPRGMPYHSKPHYGLRAGRPPLPRFFGPAAVDPLIGSGRPVELRTQAWPLMAKEIAWGWYHELFVGHPDRVRLPWPEFAARFAAIDQDSPAMAGLIADAVPDPVDRIDFTALDQPLAGVRAQDFAALQPLVRDRIAEDLRQHVDPAHTPHLGAFVAMLSVYAEVTRLAGSGVLSARSRAADLGWWQSFFNAVASGPPGFRVRELLALSRAGYVAFLGAGMWVDVAVDDSGGVFRAGSASVPGAPPVTARVLVDARLPDPSVARTTDPLIAALFAGGAVSEEVLRDTDGTPLRNTGLVRVRPADGALIDAAGRVHPRRFAVGPHTTVKVAGAFTRPGMNAQSLRYNDAVARAVLRSLPGARAAAA</sequence>
<dbReference type="InterPro" id="IPR036188">
    <property type="entry name" value="FAD/NAD-bd_sf"/>
</dbReference>
<accession>A0A561T2U0</accession>
<name>A0A561T2U0_9PSEU</name>
<reference evidence="2 3" key="1">
    <citation type="submission" date="2019-06" db="EMBL/GenBank/DDBJ databases">
        <title>Sequencing the genomes of 1000 actinobacteria strains.</title>
        <authorList>
            <person name="Klenk H.-P."/>
        </authorList>
    </citation>
    <scope>NUCLEOTIDE SEQUENCE [LARGE SCALE GENOMIC DNA]</scope>
    <source>
        <strain evidence="2 3">DSM 45671</strain>
    </source>
</reference>